<accession>A0A371YN56</accession>
<name>A0A371YN56_9GAMM</name>
<dbReference type="OrthoDB" id="6696515at2"/>
<evidence type="ECO:0000313" key="4">
    <source>
        <dbReference type="Proteomes" id="UP001595455"/>
    </source>
</evidence>
<organism evidence="2 3">
    <name type="scientific">Acinetobacter sichuanensis</name>
    <dbReference type="NCBI Taxonomy" id="2136183"/>
    <lineage>
        <taxon>Bacteria</taxon>
        <taxon>Pseudomonadati</taxon>
        <taxon>Pseudomonadota</taxon>
        <taxon>Gammaproteobacteria</taxon>
        <taxon>Moraxellales</taxon>
        <taxon>Moraxellaceae</taxon>
        <taxon>Acinetobacter</taxon>
    </lineage>
</organism>
<reference evidence="1" key="4">
    <citation type="submission" date="2024-09" db="EMBL/GenBank/DDBJ databases">
        <authorList>
            <person name="Sun Q."/>
            <person name="Mori K."/>
        </authorList>
    </citation>
    <scope>NUCLEOTIDE SEQUENCE</scope>
    <source>
        <strain evidence="1">KCTC 62575</strain>
    </source>
</reference>
<evidence type="ECO:0000313" key="3">
    <source>
        <dbReference type="Proteomes" id="UP000240957"/>
    </source>
</evidence>
<protein>
    <recommendedName>
        <fullName evidence="5">DUF1311 domain-containing protein</fullName>
    </recommendedName>
</protein>
<dbReference type="AlphaFoldDB" id="A0A371YN56"/>
<reference evidence="2 3" key="2">
    <citation type="submission" date="2018-08" db="EMBL/GenBank/DDBJ databases">
        <title>The draft genome of Acinetobacter sichuanensis strain WCHAc060041.</title>
        <authorList>
            <person name="Qin J."/>
            <person name="Feng Y."/>
            <person name="Zong Z."/>
        </authorList>
    </citation>
    <scope>NUCLEOTIDE SEQUENCE [LARGE SCALE GENOMIC DNA]</scope>
    <source>
        <strain evidence="2 3">WCHAc060041</strain>
    </source>
</reference>
<sequence>MLLNTEFNPIQNLLSGFILSCALTSVAHALPIDCQQQNTTVLKKICSSQFEILRTELNEKYLTAYLVTDAPIRLLYDSNRLWLNRLQQCKSSECFQQQFDIRLEDLNFYTSMNQSLTQHFIKYEQGEISKQPVHIQVHQLTKDRIKIEGLAYRNPNNHKDKQIISLLSYTTPDKKNEILDNEHDCKYRLDFQKAILTIKTEQKGCERFSGVYRLYD</sequence>
<dbReference type="Proteomes" id="UP001595455">
    <property type="component" value="Unassembled WGS sequence"/>
</dbReference>
<proteinExistence type="predicted"/>
<dbReference type="RefSeq" id="WP_107009018.1">
    <property type="nucleotide sequence ID" value="NZ_JBHRSF010000034.1"/>
</dbReference>
<gene>
    <name evidence="1" type="ORF">ACFODO_10200</name>
    <name evidence="2" type="ORF">C9E89_014160</name>
</gene>
<dbReference type="EMBL" id="JBHRSF010000034">
    <property type="protein sequence ID" value="MFC2995633.1"/>
    <property type="molecule type" value="Genomic_DNA"/>
</dbReference>
<dbReference type="EMBL" id="PYIX02000025">
    <property type="protein sequence ID" value="RFC82862.1"/>
    <property type="molecule type" value="Genomic_DNA"/>
</dbReference>
<evidence type="ECO:0000313" key="1">
    <source>
        <dbReference type="EMBL" id="MFC2995633.1"/>
    </source>
</evidence>
<evidence type="ECO:0000313" key="2">
    <source>
        <dbReference type="EMBL" id="RFC82862.1"/>
    </source>
</evidence>
<comment type="caution">
    <text evidence="2">The sequence shown here is derived from an EMBL/GenBank/DDBJ whole genome shotgun (WGS) entry which is preliminary data.</text>
</comment>
<evidence type="ECO:0008006" key="5">
    <source>
        <dbReference type="Google" id="ProtNLM"/>
    </source>
</evidence>
<reference evidence="1" key="1">
    <citation type="journal article" date="2014" name="Int. J. Syst. Evol. Microbiol.">
        <title>Complete genome of a new Firmicutes species belonging to the dominant human colonic microbiota ('Ruminococcus bicirculans') reveals two chromosomes and a selective capacity to utilize plant glucans.</title>
        <authorList>
            <consortium name="NISC Comparative Sequencing Program"/>
            <person name="Wegmann U."/>
            <person name="Louis P."/>
            <person name="Goesmann A."/>
            <person name="Henrissat B."/>
            <person name="Duncan S.H."/>
            <person name="Flint H.J."/>
        </authorList>
    </citation>
    <scope>NUCLEOTIDE SEQUENCE</scope>
    <source>
        <strain evidence="1">KCTC 62575</strain>
    </source>
</reference>
<keyword evidence="4" id="KW-1185">Reference proteome</keyword>
<reference evidence="4" key="3">
    <citation type="journal article" date="2019" name="Int. J. Syst. Evol. Microbiol.">
        <title>The Global Catalogue of Microorganisms (GCM) 10K type strain sequencing project: providing services to taxonomists for standard genome sequencing and annotation.</title>
        <authorList>
            <consortium name="The Broad Institute Genomics Platform"/>
            <consortium name="The Broad Institute Genome Sequencing Center for Infectious Disease"/>
            <person name="Wu L."/>
            <person name="Ma J."/>
        </authorList>
    </citation>
    <scope>NUCLEOTIDE SEQUENCE [LARGE SCALE GENOMIC DNA]</scope>
    <source>
        <strain evidence="4">KCTC 62575</strain>
    </source>
</reference>
<dbReference type="Proteomes" id="UP000240957">
    <property type="component" value="Unassembled WGS sequence"/>
</dbReference>